<protein>
    <submittedName>
        <fullName evidence="1">Uncharacterized protein</fullName>
    </submittedName>
</protein>
<reference evidence="1 2" key="1">
    <citation type="submission" date="2014-03" db="EMBL/GenBank/DDBJ databases">
        <title>complete genome sequence of Flavobacteriaceae bacterium JBKA-6.</title>
        <authorList>
            <person name="Takano T."/>
            <person name="Nakamura Y."/>
            <person name="Takuma S."/>
            <person name="Yasuike M."/>
            <person name="Matsuyama T."/>
            <person name="Sakai T."/>
            <person name="Fujiwara A."/>
            <person name="Kimoto K."/>
            <person name="Fukuda Y."/>
            <person name="Kondo H."/>
            <person name="Hirono I."/>
            <person name="Nakayasu C."/>
        </authorList>
    </citation>
    <scope>NUCLEOTIDE SEQUENCE [LARGE SCALE GENOMIC DNA]</scope>
    <source>
        <strain evidence="1 2">JBKA-6</strain>
    </source>
</reference>
<keyword evidence="2" id="KW-1185">Reference proteome</keyword>
<evidence type="ECO:0000313" key="2">
    <source>
        <dbReference type="Proteomes" id="UP000243197"/>
    </source>
</evidence>
<dbReference type="AlphaFoldDB" id="A0A1J1E3W7"/>
<dbReference type="EMBL" id="AP014564">
    <property type="protein sequence ID" value="BAV94740.1"/>
    <property type="molecule type" value="Genomic_DNA"/>
</dbReference>
<accession>A0A1J1E3W7</accession>
<organism evidence="1 2">
    <name type="scientific">Ichthyobacterium seriolicida</name>
    <dbReference type="NCBI Taxonomy" id="242600"/>
    <lineage>
        <taxon>Bacteria</taxon>
        <taxon>Pseudomonadati</taxon>
        <taxon>Bacteroidota</taxon>
        <taxon>Flavobacteriia</taxon>
        <taxon>Flavobacteriales</taxon>
        <taxon>Ichthyobacteriaceae</taxon>
        <taxon>Ichthyobacterium</taxon>
    </lineage>
</organism>
<dbReference type="Proteomes" id="UP000243197">
    <property type="component" value="Chromosome"/>
</dbReference>
<evidence type="ECO:0000313" key="1">
    <source>
        <dbReference type="EMBL" id="BAV94740.1"/>
    </source>
</evidence>
<name>A0A1J1E3W7_9FLAO</name>
<gene>
    <name evidence="1" type="ORF">JBKA6_0727</name>
</gene>
<dbReference type="KEGG" id="ise:JBKA6_0727"/>
<dbReference type="RefSeq" id="WP_096685968.1">
    <property type="nucleotide sequence ID" value="NZ_AP014564.1"/>
</dbReference>
<proteinExistence type="predicted"/>
<sequence length="95" mass="9906">MTKNTEVDSLTTWGSSIKFKADALTLPDGAYIDVTASAFTGTGATDTSTHPVTDPSTAEGFAISTANNGIQFRVVAQDGETATYYKLTFKDSASG</sequence>